<dbReference type="PANTHER" id="PTHR23514:SF3">
    <property type="entry name" value="BYPASS OF STOP CODON PROTEIN 6"/>
    <property type="match status" value="1"/>
</dbReference>
<evidence type="ECO:0000313" key="9">
    <source>
        <dbReference type="Proteomes" id="UP000473325"/>
    </source>
</evidence>
<protein>
    <submittedName>
        <fullName evidence="8">MFS transporter</fullName>
    </submittedName>
</protein>
<evidence type="ECO:0000256" key="4">
    <source>
        <dbReference type="ARBA" id="ARBA00022692"/>
    </source>
</evidence>
<feature type="transmembrane region" description="Helical" evidence="7">
    <location>
        <begin position="213"/>
        <end position="235"/>
    </location>
</feature>
<feature type="transmembrane region" description="Helical" evidence="7">
    <location>
        <begin position="280"/>
        <end position="298"/>
    </location>
</feature>
<sequence>MTGGGPRDAGPARLLLVACLVAGSAGWALTAPGAAAGQTAEAYGTGLVWVGLLSSALAAPYAALQLPSGLLVDRLGVRAATSAGLTLVVLAHVAALVAPLPWLALVARALSGAGYAVCFVSGAELARRSGTGARGTGLFGGVALATSGFAVLTVPLVAHLVGWRSSWLTTLVVTAVALVLVLTLPRERPGEHRPPAPEGAGARPPSVLRDAQLFRLAAVHAMTLGLGLILSSWATTLLEDVWSFGPTSAAVAGACVLGLSVVSRPLGGQLVAAHPARTRALWVLTLVVCAAATLALAWRSTPVVAFAAVAVLGVVGGIPFASVVQAAQRRQPTRPAAAVGAMNTVAFGLVVTATPAVGWAVDHDHARAAVITIAVAWLLPLLVLPSRPPGQPGRPDAPRQREAAAG</sequence>
<feature type="transmembrane region" description="Helical" evidence="7">
    <location>
        <begin position="46"/>
        <end position="64"/>
    </location>
</feature>
<accession>A0A6L7EWP2</accession>
<dbReference type="InterPro" id="IPR011701">
    <property type="entry name" value="MFS"/>
</dbReference>
<dbReference type="AlphaFoldDB" id="A0A6L7EWP2"/>
<keyword evidence="9" id="KW-1185">Reference proteome</keyword>
<dbReference type="SUPFAM" id="SSF103473">
    <property type="entry name" value="MFS general substrate transporter"/>
    <property type="match status" value="1"/>
</dbReference>
<gene>
    <name evidence="8" type="ORF">GRQ65_03630</name>
</gene>
<feature type="transmembrane region" description="Helical" evidence="7">
    <location>
        <begin position="366"/>
        <end position="384"/>
    </location>
</feature>
<dbReference type="Gene3D" id="1.20.1250.20">
    <property type="entry name" value="MFS general substrate transporter like domains"/>
    <property type="match status" value="2"/>
</dbReference>
<evidence type="ECO:0000256" key="3">
    <source>
        <dbReference type="ARBA" id="ARBA00022448"/>
    </source>
</evidence>
<dbReference type="GO" id="GO:0012505">
    <property type="term" value="C:endomembrane system"/>
    <property type="evidence" value="ECO:0007669"/>
    <property type="project" value="UniProtKB-SubCell"/>
</dbReference>
<dbReference type="InterPro" id="IPR036259">
    <property type="entry name" value="MFS_trans_sf"/>
</dbReference>
<feature type="transmembrane region" description="Helical" evidence="7">
    <location>
        <begin position="336"/>
        <end position="360"/>
    </location>
</feature>
<dbReference type="Proteomes" id="UP000473325">
    <property type="component" value="Unassembled WGS sequence"/>
</dbReference>
<dbReference type="CDD" id="cd06174">
    <property type="entry name" value="MFS"/>
    <property type="match status" value="1"/>
</dbReference>
<dbReference type="Pfam" id="PF07690">
    <property type="entry name" value="MFS_1"/>
    <property type="match status" value="1"/>
</dbReference>
<evidence type="ECO:0000256" key="6">
    <source>
        <dbReference type="ARBA" id="ARBA00023136"/>
    </source>
</evidence>
<feature type="transmembrane region" description="Helical" evidence="7">
    <location>
        <begin position="76"/>
        <end position="96"/>
    </location>
</feature>
<comment type="subcellular location">
    <subcellularLocation>
        <location evidence="1">Endomembrane system</location>
        <topology evidence="1">Multi-pass membrane protein</topology>
    </subcellularLocation>
</comment>
<keyword evidence="6 7" id="KW-0472">Membrane</keyword>
<feature type="transmembrane region" description="Helical" evidence="7">
    <location>
        <begin position="167"/>
        <end position="184"/>
    </location>
</feature>
<dbReference type="EMBL" id="WUEK01000002">
    <property type="protein sequence ID" value="MXG88635.1"/>
    <property type="molecule type" value="Genomic_DNA"/>
</dbReference>
<keyword evidence="4 7" id="KW-0812">Transmembrane</keyword>
<evidence type="ECO:0000256" key="7">
    <source>
        <dbReference type="SAM" id="Phobius"/>
    </source>
</evidence>
<evidence type="ECO:0000256" key="1">
    <source>
        <dbReference type="ARBA" id="ARBA00004127"/>
    </source>
</evidence>
<proteinExistence type="inferred from homology"/>
<evidence type="ECO:0000313" key="8">
    <source>
        <dbReference type="EMBL" id="MXG88635.1"/>
    </source>
</evidence>
<dbReference type="GO" id="GO:0022857">
    <property type="term" value="F:transmembrane transporter activity"/>
    <property type="evidence" value="ECO:0007669"/>
    <property type="project" value="InterPro"/>
</dbReference>
<dbReference type="InterPro" id="IPR051788">
    <property type="entry name" value="MFS_Transporter"/>
</dbReference>
<feature type="transmembrane region" description="Helical" evidence="7">
    <location>
        <begin position="304"/>
        <end position="324"/>
    </location>
</feature>
<name>A0A6L7EWP2_9ACTN</name>
<keyword evidence="5 7" id="KW-1133">Transmembrane helix</keyword>
<dbReference type="GO" id="GO:0016020">
    <property type="term" value="C:membrane"/>
    <property type="evidence" value="ECO:0007669"/>
    <property type="project" value="TreeGrafter"/>
</dbReference>
<feature type="transmembrane region" description="Helical" evidence="7">
    <location>
        <begin position="138"/>
        <end position="161"/>
    </location>
</feature>
<evidence type="ECO:0000256" key="2">
    <source>
        <dbReference type="ARBA" id="ARBA00008335"/>
    </source>
</evidence>
<evidence type="ECO:0000256" key="5">
    <source>
        <dbReference type="ARBA" id="ARBA00022989"/>
    </source>
</evidence>
<comment type="caution">
    <text evidence="8">The sequence shown here is derived from an EMBL/GenBank/DDBJ whole genome shotgun (WGS) entry which is preliminary data.</text>
</comment>
<organism evidence="8 9">
    <name type="scientific">Nocardioides flavescens</name>
    <dbReference type="NCBI Taxonomy" id="2691959"/>
    <lineage>
        <taxon>Bacteria</taxon>
        <taxon>Bacillati</taxon>
        <taxon>Actinomycetota</taxon>
        <taxon>Actinomycetes</taxon>
        <taxon>Propionibacteriales</taxon>
        <taxon>Nocardioidaceae</taxon>
        <taxon>Nocardioides</taxon>
    </lineage>
</organism>
<comment type="similarity">
    <text evidence="2">Belongs to the major facilitator superfamily.</text>
</comment>
<reference evidence="8 9" key="1">
    <citation type="submission" date="2019-12" db="EMBL/GenBank/DDBJ databases">
        <authorList>
            <person name="Kun Z."/>
        </authorList>
    </citation>
    <scope>NUCLEOTIDE SEQUENCE [LARGE SCALE GENOMIC DNA]</scope>
    <source>
        <strain evidence="8 9">YIM 123512</strain>
    </source>
</reference>
<dbReference type="RefSeq" id="WP_160875266.1">
    <property type="nucleotide sequence ID" value="NZ_WUEK01000002.1"/>
</dbReference>
<feature type="transmembrane region" description="Helical" evidence="7">
    <location>
        <begin position="241"/>
        <end position="259"/>
    </location>
</feature>
<keyword evidence="3" id="KW-0813">Transport</keyword>
<dbReference type="PANTHER" id="PTHR23514">
    <property type="entry name" value="BYPASS OF STOP CODON PROTEIN 6"/>
    <property type="match status" value="1"/>
</dbReference>